<protein>
    <submittedName>
        <fullName evidence="1">Uncharacterized protein</fullName>
    </submittedName>
</protein>
<accession>A0ACB9IJ96</accession>
<evidence type="ECO:0000313" key="2">
    <source>
        <dbReference type="Proteomes" id="UP001056120"/>
    </source>
</evidence>
<comment type="caution">
    <text evidence="1">The sequence shown here is derived from an EMBL/GenBank/DDBJ whole genome shotgun (WGS) entry which is preliminary data.</text>
</comment>
<name>A0ACB9IJ96_9ASTR</name>
<keyword evidence="2" id="KW-1185">Reference proteome</keyword>
<organism evidence="1 2">
    <name type="scientific">Smallanthus sonchifolius</name>
    <dbReference type="NCBI Taxonomy" id="185202"/>
    <lineage>
        <taxon>Eukaryota</taxon>
        <taxon>Viridiplantae</taxon>
        <taxon>Streptophyta</taxon>
        <taxon>Embryophyta</taxon>
        <taxon>Tracheophyta</taxon>
        <taxon>Spermatophyta</taxon>
        <taxon>Magnoliopsida</taxon>
        <taxon>eudicotyledons</taxon>
        <taxon>Gunneridae</taxon>
        <taxon>Pentapetalae</taxon>
        <taxon>asterids</taxon>
        <taxon>campanulids</taxon>
        <taxon>Asterales</taxon>
        <taxon>Asteraceae</taxon>
        <taxon>Asteroideae</taxon>
        <taxon>Heliantheae alliance</taxon>
        <taxon>Millerieae</taxon>
        <taxon>Smallanthus</taxon>
    </lineage>
</organism>
<proteinExistence type="predicted"/>
<reference evidence="1 2" key="2">
    <citation type="journal article" date="2022" name="Mol. Ecol. Resour.">
        <title>The genomes of chicory, endive, great burdock and yacon provide insights into Asteraceae paleo-polyploidization history and plant inulin production.</title>
        <authorList>
            <person name="Fan W."/>
            <person name="Wang S."/>
            <person name="Wang H."/>
            <person name="Wang A."/>
            <person name="Jiang F."/>
            <person name="Liu H."/>
            <person name="Zhao H."/>
            <person name="Xu D."/>
            <person name="Zhang Y."/>
        </authorList>
    </citation>
    <scope>NUCLEOTIDE SEQUENCE [LARGE SCALE GENOMIC DNA]</scope>
    <source>
        <strain evidence="2">cv. Yunnan</strain>
        <tissue evidence="1">Leaves</tissue>
    </source>
</reference>
<reference evidence="2" key="1">
    <citation type="journal article" date="2022" name="Mol. Ecol. Resour.">
        <title>The genomes of chicory, endive, great burdock and yacon provide insights into Asteraceae palaeo-polyploidization history and plant inulin production.</title>
        <authorList>
            <person name="Fan W."/>
            <person name="Wang S."/>
            <person name="Wang H."/>
            <person name="Wang A."/>
            <person name="Jiang F."/>
            <person name="Liu H."/>
            <person name="Zhao H."/>
            <person name="Xu D."/>
            <person name="Zhang Y."/>
        </authorList>
    </citation>
    <scope>NUCLEOTIDE SEQUENCE [LARGE SCALE GENOMIC DNA]</scope>
    <source>
        <strain evidence="2">cv. Yunnan</strain>
    </source>
</reference>
<evidence type="ECO:0000313" key="1">
    <source>
        <dbReference type="EMBL" id="KAI3808147.1"/>
    </source>
</evidence>
<dbReference type="EMBL" id="CM042025">
    <property type="protein sequence ID" value="KAI3808147.1"/>
    <property type="molecule type" value="Genomic_DNA"/>
</dbReference>
<sequence>MSYGPDSTLWMRLAPKKDADSPPSAKWSDLLEMFNDLFQDSSQEDTDENLDFRALENGFANMLFELYHTNRHAVATRANVGTPKALCLKNHCSSIYPKCRTDAKVLLSDDLSEKKNSRDFVLDCIDNIDANVSFPP</sequence>
<gene>
    <name evidence="1" type="ORF">L1987_24092</name>
</gene>
<dbReference type="Proteomes" id="UP001056120">
    <property type="component" value="Linkage Group LG08"/>
</dbReference>